<dbReference type="RefSeq" id="WP_062064657.1">
    <property type="nucleotide sequence ID" value="NZ_CP013264.1"/>
</dbReference>
<evidence type="ECO:0008006" key="4">
    <source>
        <dbReference type="Google" id="ProtNLM"/>
    </source>
</evidence>
<dbReference type="OrthoDB" id="9770600at2"/>
<evidence type="ECO:0000313" key="2">
    <source>
        <dbReference type="EMBL" id="ALR20747.1"/>
    </source>
</evidence>
<feature type="transmembrane region" description="Helical" evidence="1">
    <location>
        <begin position="255"/>
        <end position="273"/>
    </location>
</feature>
<keyword evidence="1" id="KW-0472">Membrane</keyword>
<proteinExistence type="predicted"/>
<feature type="transmembrane region" description="Helical" evidence="1">
    <location>
        <begin position="139"/>
        <end position="159"/>
    </location>
</feature>
<reference evidence="2 3" key="1">
    <citation type="submission" date="2015-11" db="EMBL/GenBank/DDBJ databases">
        <title>A Two-component Flavoprotein Monooxygenase System MeaXY Responsible for para-Hydroxylation of 2-Methyl-6-ethylaniline and 2,6-Diethylaniline in Sphingobium baderi DE-13.</title>
        <authorList>
            <person name="Cheng M."/>
            <person name="Meng Q."/>
            <person name="Yang Y."/>
            <person name="Chu C."/>
            <person name="Yan X."/>
            <person name="He J."/>
            <person name="Li S."/>
        </authorList>
    </citation>
    <scope>NUCLEOTIDE SEQUENCE [LARGE SCALE GENOMIC DNA]</scope>
    <source>
        <strain evidence="2 3">DE-13</strain>
    </source>
</reference>
<feature type="transmembrane region" description="Helical" evidence="1">
    <location>
        <begin position="193"/>
        <end position="214"/>
    </location>
</feature>
<dbReference type="STRING" id="1332080.ATN00_11015"/>
<gene>
    <name evidence="2" type="ORF">ATN00_11015</name>
</gene>
<name>A0A0S3EZC9_9SPHN</name>
<keyword evidence="3" id="KW-1185">Reference proteome</keyword>
<evidence type="ECO:0000256" key="1">
    <source>
        <dbReference type="SAM" id="Phobius"/>
    </source>
</evidence>
<protein>
    <recommendedName>
        <fullName evidence="4">DUF2157 domain-containing protein</fullName>
    </recommendedName>
</protein>
<dbReference type="KEGG" id="sbd:ATN00_11015"/>
<feature type="transmembrane region" description="Helical" evidence="1">
    <location>
        <begin position="280"/>
        <end position="297"/>
    </location>
</feature>
<accession>A0A0S3EZC9</accession>
<keyword evidence="1" id="KW-0812">Transmembrane</keyword>
<feature type="transmembrane region" description="Helical" evidence="1">
    <location>
        <begin position="226"/>
        <end position="249"/>
    </location>
</feature>
<sequence>MYSESDLQDAVAAGALSADAANALRDHVARMRASPVVDEEHFRLLTGFNDIFVAIASIILLVAVGWLGNSLRLGAAEYHPSIASGLLVAAASWGLAEYFTRQRRMALPSILLLGGFVGGVAFALMALAGQILPDADDRIEGLIVSAIALASAVTAWMHWRRFMVPITVAAGAAAGAAVVAGLVLSIAPGNERLWIILLLIAGLAIFALAMRWDMSDRGRTTRRSDVAFWLHLTAAPMIAHSLFHLLGVFDGNEMGIGKAMMVIALYVAFGLVALAIDRRALLVSSLAYVLFALYALFHKAGAVELSAAFTALVIGSALLLLSALWHRARAWVVGSLPDVLTDRLPYLDRASLDQAAA</sequence>
<dbReference type="EMBL" id="CP013264">
    <property type="protein sequence ID" value="ALR20747.1"/>
    <property type="molecule type" value="Genomic_DNA"/>
</dbReference>
<organism evidence="2 3">
    <name type="scientific">Sphingobium baderi</name>
    <dbReference type="NCBI Taxonomy" id="1332080"/>
    <lineage>
        <taxon>Bacteria</taxon>
        <taxon>Pseudomonadati</taxon>
        <taxon>Pseudomonadota</taxon>
        <taxon>Alphaproteobacteria</taxon>
        <taxon>Sphingomonadales</taxon>
        <taxon>Sphingomonadaceae</taxon>
        <taxon>Sphingobium</taxon>
    </lineage>
</organism>
<evidence type="ECO:0000313" key="3">
    <source>
        <dbReference type="Proteomes" id="UP000056968"/>
    </source>
</evidence>
<keyword evidence="1" id="KW-1133">Transmembrane helix</keyword>
<dbReference type="AlphaFoldDB" id="A0A0S3EZC9"/>
<dbReference type="Proteomes" id="UP000056968">
    <property type="component" value="Chromosome"/>
</dbReference>
<feature type="transmembrane region" description="Helical" evidence="1">
    <location>
        <begin position="111"/>
        <end position="133"/>
    </location>
</feature>
<feature type="transmembrane region" description="Helical" evidence="1">
    <location>
        <begin position="166"/>
        <end position="187"/>
    </location>
</feature>
<feature type="transmembrane region" description="Helical" evidence="1">
    <location>
        <begin position="303"/>
        <end position="325"/>
    </location>
</feature>
<feature type="transmembrane region" description="Helical" evidence="1">
    <location>
        <begin position="51"/>
        <end position="69"/>
    </location>
</feature>